<sequence length="68" mass="7814">MKTVEHSEKARKLLTQLVEDNPTKPQAIRALGVLLRDIEHMNDEADLLFTQANTIEDEAMKVLIDKRQ</sequence>
<gene>
    <name evidence="1" type="ORF">EZS28_021335</name>
</gene>
<dbReference type="AlphaFoldDB" id="A0A5J4VKK9"/>
<dbReference type="Proteomes" id="UP000324800">
    <property type="component" value="Unassembled WGS sequence"/>
</dbReference>
<reference evidence="1 2" key="1">
    <citation type="submission" date="2019-03" db="EMBL/GenBank/DDBJ databases">
        <title>Single cell metagenomics reveals metabolic interactions within the superorganism composed of flagellate Streblomastix strix and complex community of Bacteroidetes bacteria on its surface.</title>
        <authorList>
            <person name="Treitli S.C."/>
            <person name="Kolisko M."/>
            <person name="Husnik F."/>
            <person name="Keeling P."/>
            <person name="Hampl V."/>
        </authorList>
    </citation>
    <scope>NUCLEOTIDE SEQUENCE [LARGE SCALE GENOMIC DNA]</scope>
    <source>
        <strain evidence="1">ST1C</strain>
    </source>
</reference>
<evidence type="ECO:0000313" key="1">
    <source>
        <dbReference type="EMBL" id="KAA6383138.1"/>
    </source>
</evidence>
<name>A0A5J4VKK9_9EUKA</name>
<comment type="caution">
    <text evidence="1">The sequence shown here is derived from an EMBL/GenBank/DDBJ whole genome shotgun (WGS) entry which is preliminary data.</text>
</comment>
<protein>
    <submittedName>
        <fullName evidence="1">Uncharacterized protein</fullName>
    </submittedName>
</protein>
<proteinExistence type="predicted"/>
<dbReference type="EMBL" id="SNRW01006412">
    <property type="protein sequence ID" value="KAA6383138.1"/>
    <property type="molecule type" value="Genomic_DNA"/>
</dbReference>
<accession>A0A5J4VKK9</accession>
<evidence type="ECO:0000313" key="2">
    <source>
        <dbReference type="Proteomes" id="UP000324800"/>
    </source>
</evidence>
<organism evidence="1 2">
    <name type="scientific">Streblomastix strix</name>
    <dbReference type="NCBI Taxonomy" id="222440"/>
    <lineage>
        <taxon>Eukaryota</taxon>
        <taxon>Metamonada</taxon>
        <taxon>Preaxostyla</taxon>
        <taxon>Oxymonadida</taxon>
        <taxon>Streblomastigidae</taxon>
        <taxon>Streblomastix</taxon>
    </lineage>
</organism>